<evidence type="ECO:0000313" key="1">
    <source>
        <dbReference type="EMBL" id="CAL1606597.1"/>
    </source>
</evidence>
<keyword evidence="2" id="KW-1185">Reference proteome</keyword>
<dbReference type="PANTHER" id="PTHR31751:SF44">
    <property type="entry name" value="SI:CH211-211K8.4-RELATED"/>
    <property type="match status" value="1"/>
</dbReference>
<dbReference type="Proteomes" id="UP001497482">
    <property type="component" value="Chromosome 5"/>
</dbReference>
<dbReference type="PANTHER" id="PTHR31751">
    <property type="entry name" value="SI:CH211-108C17.2-RELATED-RELATED"/>
    <property type="match status" value="1"/>
</dbReference>
<reference evidence="1 2" key="1">
    <citation type="submission" date="2024-04" db="EMBL/GenBank/DDBJ databases">
        <authorList>
            <person name="Waldvogel A.-M."/>
            <person name="Schoenle A."/>
        </authorList>
    </citation>
    <scope>NUCLEOTIDE SEQUENCE [LARGE SCALE GENOMIC DNA]</scope>
</reference>
<dbReference type="AlphaFoldDB" id="A0AAV2LZS8"/>
<evidence type="ECO:0000313" key="2">
    <source>
        <dbReference type="Proteomes" id="UP001497482"/>
    </source>
</evidence>
<accession>A0AAV2LZS8</accession>
<protein>
    <submittedName>
        <fullName evidence="1">Uncharacterized protein</fullName>
    </submittedName>
</protein>
<dbReference type="EMBL" id="OZ035827">
    <property type="protein sequence ID" value="CAL1606597.1"/>
    <property type="molecule type" value="Genomic_DNA"/>
</dbReference>
<proteinExistence type="predicted"/>
<name>A0AAV2LZS8_KNICA</name>
<sequence length="79" mass="8730">MRADSPGHSAKYGSYTMMDLKSNKVVDIQLVQSNEVGNSVRMEKEGLVRSLTMLEERVPTRASGWGRVKGVAQPKYSSV</sequence>
<organism evidence="1 2">
    <name type="scientific">Knipowitschia caucasica</name>
    <name type="common">Caucasian dwarf goby</name>
    <name type="synonym">Pomatoschistus caucasicus</name>
    <dbReference type="NCBI Taxonomy" id="637954"/>
    <lineage>
        <taxon>Eukaryota</taxon>
        <taxon>Metazoa</taxon>
        <taxon>Chordata</taxon>
        <taxon>Craniata</taxon>
        <taxon>Vertebrata</taxon>
        <taxon>Euteleostomi</taxon>
        <taxon>Actinopterygii</taxon>
        <taxon>Neopterygii</taxon>
        <taxon>Teleostei</taxon>
        <taxon>Neoteleostei</taxon>
        <taxon>Acanthomorphata</taxon>
        <taxon>Gobiaria</taxon>
        <taxon>Gobiiformes</taxon>
        <taxon>Gobioidei</taxon>
        <taxon>Gobiidae</taxon>
        <taxon>Gobiinae</taxon>
        <taxon>Knipowitschia</taxon>
    </lineage>
</organism>
<gene>
    <name evidence="1" type="ORF">KC01_LOCUS33741</name>
</gene>